<dbReference type="EMBL" id="MCOG01000114">
    <property type="protein sequence ID" value="ORY44229.1"/>
    <property type="molecule type" value="Genomic_DNA"/>
</dbReference>
<dbReference type="Proteomes" id="UP000193920">
    <property type="component" value="Unassembled WGS sequence"/>
</dbReference>
<reference evidence="1 2" key="1">
    <citation type="submission" date="2016-08" db="EMBL/GenBank/DDBJ databases">
        <title>A Parts List for Fungal Cellulosomes Revealed by Comparative Genomics.</title>
        <authorList>
            <consortium name="DOE Joint Genome Institute"/>
            <person name="Haitjema C.H."/>
            <person name="Gilmore S.P."/>
            <person name="Henske J.K."/>
            <person name="Solomon K.V."/>
            <person name="De Groot R."/>
            <person name="Kuo A."/>
            <person name="Mondo S.J."/>
            <person name="Salamov A.A."/>
            <person name="Labutti K."/>
            <person name="Zhao Z."/>
            <person name="Chiniquy J."/>
            <person name="Barry K."/>
            <person name="Brewer H.M."/>
            <person name="Purvine S.O."/>
            <person name="Wright A.T."/>
            <person name="Boxma B."/>
            <person name="Van Alen T."/>
            <person name="Hackstein J.H."/>
            <person name="Baker S.E."/>
            <person name="Grigoriev I.V."/>
            <person name="O'Malley M.A."/>
        </authorList>
    </citation>
    <scope>NUCLEOTIDE SEQUENCE [LARGE SCALE GENOMIC DNA]</scope>
    <source>
        <strain evidence="1 2">G1</strain>
    </source>
</reference>
<accession>A0A1Y2CB21</accession>
<evidence type="ECO:0000313" key="1">
    <source>
        <dbReference type="EMBL" id="ORY44229.1"/>
    </source>
</evidence>
<comment type="caution">
    <text evidence="1">The sequence shown here is derived from an EMBL/GenBank/DDBJ whole genome shotgun (WGS) entry which is preliminary data.</text>
</comment>
<dbReference type="STRING" id="1754190.A0A1Y2CB21"/>
<protein>
    <submittedName>
        <fullName evidence="1">Uncharacterized protein</fullName>
    </submittedName>
</protein>
<dbReference type="SUPFAM" id="SSF50370">
    <property type="entry name" value="Ricin B-like lectins"/>
    <property type="match status" value="1"/>
</dbReference>
<organism evidence="1 2">
    <name type="scientific">Neocallimastix californiae</name>
    <dbReference type="NCBI Taxonomy" id="1754190"/>
    <lineage>
        <taxon>Eukaryota</taxon>
        <taxon>Fungi</taxon>
        <taxon>Fungi incertae sedis</taxon>
        <taxon>Chytridiomycota</taxon>
        <taxon>Chytridiomycota incertae sedis</taxon>
        <taxon>Neocallimastigomycetes</taxon>
        <taxon>Neocallimastigales</taxon>
        <taxon>Neocallimastigaceae</taxon>
        <taxon>Neocallimastix</taxon>
    </lineage>
</organism>
<gene>
    <name evidence="1" type="ORF">LY90DRAFT_509658</name>
</gene>
<dbReference type="PROSITE" id="PS50231">
    <property type="entry name" value="RICIN_B_LECTIN"/>
    <property type="match status" value="1"/>
</dbReference>
<evidence type="ECO:0000313" key="2">
    <source>
        <dbReference type="Proteomes" id="UP000193920"/>
    </source>
</evidence>
<proteinExistence type="predicted"/>
<keyword evidence="2" id="KW-1185">Reference proteome</keyword>
<dbReference type="AlphaFoldDB" id="A0A1Y2CB21"/>
<dbReference type="InterPro" id="IPR035992">
    <property type="entry name" value="Ricin_B-like_lectins"/>
</dbReference>
<sequence>MFIYDPEYEDEILIYENSLGLCLRISDNDNSKVMMSECDVNAILLCRRNNGTIVSKLSDSLCLENSINSSINVTAKIRNKVKFYNCDDEIHEDQIWIMLNSNL</sequence>
<name>A0A1Y2CB21_9FUNG</name>